<reference evidence="1" key="1">
    <citation type="journal article" date="2023" name="bioRxiv">
        <title>Improved chromosome-level genome assembly for marigold (Tagetes erecta).</title>
        <authorList>
            <person name="Jiang F."/>
            <person name="Yuan L."/>
            <person name="Wang S."/>
            <person name="Wang H."/>
            <person name="Xu D."/>
            <person name="Wang A."/>
            <person name="Fan W."/>
        </authorList>
    </citation>
    <scope>NUCLEOTIDE SEQUENCE</scope>
    <source>
        <strain evidence="1">WSJ</strain>
        <tissue evidence="1">Leaf</tissue>
    </source>
</reference>
<gene>
    <name evidence="1" type="ORF">QVD17_01070</name>
</gene>
<keyword evidence="2" id="KW-1185">Reference proteome</keyword>
<evidence type="ECO:0000313" key="1">
    <source>
        <dbReference type="EMBL" id="KAK1435309.1"/>
    </source>
</evidence>
<protein>
    <recommendedName>
        <fullName evidence="3">F-box associated domain-containing protein</fullName>
    </recommendedName>
</protein>
<evidence type="ECO:0000313" key="2">
    <source>
        <dbReference type="Proteomes" id="UP001229421"/>
    </source>
</evidence>
<accession>A0AAD8L6Y6</accession>
<name>A0AAD8L6Y6_TARER</name>
<dbReference type="AlphaFoldDB" id="A0AAD8L6Y6"/>
<evidence type="ECO:0008006" key="3">
    <source>
        <dbReference type="Google" id="ProtNLM"/>
    </source>
</evidence>
<comment type="caution">
    <text evidence="1">The sequence shown here is derived from an EMBL/GenBank/DDBJ whole genome shotgun (WGS) entry which is preliminary data.</text>
</comment>
<dbReference type="EMBL" id="JAUHHV010000001">
    <property type="protein sequence ID" value="KAK1435309.1"/>
    <property type="molecule type" value="Genomic_DNA"/>
</dbReference>
<dbReference type="Proteomes" id="UP001229421">
    <property type="component" value="Unassembled WGS sequence"/>
</dbReference>
<sequence>MKQTCVQMLSLKSNVWRVIGDLKYTFIRRVGMLWDGALHWIIRDQNHKEIIISYDLSKQEFKEIPRPDYDTRYEATSNSHRGIIKECLCIYRSKYVSKWRMKYHESWEQLPDHCERRYNFGHYNKFPVFVQSLVSPHVNQREGKQRRSFGSWIKCLSLMLLDTLHRDRGDPTLVACTARSNWKFGGRRHNGVVLIVDGFLMYHPLFEGFLVVHLLLCIMVIRGGGSLISLESLFVCDYYVVMTSNYKGIVVVKMGVSGQPKTSFLILQLFVIVVSPCRFLDVVVRNILALISYRLKSTKTYGFSSFITCSTL</sequence>
<proteinExistence type="predicted"/>
<organism evidence="1 2">
    <name type="scientific">Tagetes erecta</name>
    <name type="common">African marigold</name>
    <dbReference type="NCBI Taxonomy" id="13708"/>
    <lineage>
        <taxon>Eukaryota</taxon>
        <taxon>Viridiplantae</taxon>
        <taxon>Streptophyta</taxon>
        <taxon>Embryophyta</taxon>
        <taxon>Tracheophyta</taxon>
        <taxon>Spermatophyta</taxon>
        <taxon>Magnoliopsida</taxon>
        <taxon>eudicotyledons</taxon>
        <taxon>Gunneridae</taxon>
        <taxon>Pentapetalae</taxon>
        <taxon>asterids</taxon>
        <taxon>campanulids</taxon>
        <taxon>Asterales</taxon>
        <taxon>Asteraceae</taxon>
        <taxon>Asteroideae</taxon>
        <taxon>Heliantheae alliance</taxon>
        <taxon>Tageteae</taxon>
        <taxon>Tagetes</taxon>
    </lineage>
</organism>